<dbReference type="GO" id="GO:0000049">
    <property type="term" value="F:tRNA binding"/>
    <property type="evidence" value="ECO:0007669"/>
    <property type="project" value="InterPro"/>
</dbReference>
<evidence type="ECO:0000313" key="3">
    <source>
        <dbReference type="EMBL" id="ABK76705.1"/>
    </source>
</evidence>
<evidence type="ECO:0000313" key="4">
    <source>
        <dbReference type="Proteomes" id="UP000000758"/>
    </source>
</evidence>
<dbReference type="PATRIC" id="fig|414004.10.peg.48"/>
<dbReference type="Pfam" id="PF01171">
    <property type="entry name" value="ATP_bind_3"/>
    <property type="match status" value="1"/>
</dbReference>
<sequence length="269" mass="29591">MIGRGDRVAVGVSGGKDSLVLLHILEQMSQKWGFELEAVTIDEGIPGYRDEALSIVEEYCGSLGVAHRVYAYKDLFDMTLDEALNMRGENSQTSCSICGTLRRRAMDHAIHDTGADVLATAHNLDDTLQTFLINMISGDTDRIAWMDPDTSSNELRKIKPFCEIYESEIVFYAFANKIPFQAESCPHMDEGIRTELRIFLNSLEESHSGAKNSLYRSVMKVTEALRPEVHKERQQCPGCGNSCTGGVCSVCRTISGLRGTAQGEAPGTA</sequence>
<accession>A0RTN8</accession>
<gene>
    <name evidence="3" type="ordered locus">CENSYa_0057</name>
</gene>
<feature type="domain" description="tRNA(Ile)-lysidine/2-thiocytidine synthase N-terminal" evidence="2">
    <location>
        <begin position="8"/>
        <end position="183"/>
    </location>
</feature>
<dbReference type="InterPro" id="IPR011063">
    <property type="entry name" value="TilS/TtcA_N"/>
</dbReference>
<dbReference type="SUPFAM" id="SSF52402">
    <property type="entry name" value="Adenine nucleotide alpha hydrolases-like"/>
    <property type="match status" value="1"/>
</dbReference>
<protein>
    <submittedName>
        <fullName evidence="3">ATPase of the PP-loop superfamily</fullName>
    </submittedName>
</protein>
<dbReference type="HOGENOM" id="CLU_026481_1_1_2"/>
<dbReference type="GO" id="GO:0016740">
    <property type="term" value="F:transferase activity"/>
    <property type="evidence" value="ECO:0007669"/>
    <property type="project" value="UniProtKB-KW"/>
</dbReference>
<reference evidence="3 4" key="1">
    <citation type="journal article" date="2006" name="Proc. Natl. Acad. Sci. U.S.A.">
        <title>Genomic analysis of the uncultivated marine crenarchaeote Cenarchaeum symbiosum.</title>
        <authorList>
            <person name="Hallam S.J."/>
            <person name="Konstantinidis K.T."/>
            <person name="Putnam N."/>
            <person name="Schleper C."/>
            <person name="Watanabe Y."/>
            <person name="Sugahara J."/>
            <person name="Preston C."/>
            <person name="de la Torre J."/>
            <person name="Richardson P.M."/>
            <person name="DeLong E.F."/>
        </authorList>
    </citation>
    <scope>NUCLEOTIDE SEQUENCE [LARGE SCALE GENOMIC DNA]</scope>
    <source>
        <strain evidence="4">A</strain>
    </source>
</reference>
<organism evidence="3 4">
    <name type="scientific">Cenarchaeum symbiosum (strain A)</name>
    <dbReference type="NCBI Taxonomy" id="414004"/>
    <lineage>
        <taxon>Archaea</taxon>
        <taxon>Nitrososphaerota</taxon>
        <taxon>Candidatus Cenarchaeales</taxon>
        <taxon>Candidatus Cenarchaeaceae</taxon>
        <taxon>Candidatus Cenarchaeum</taxon>
    </lineage>
</organism>
<dbReference type="GO" id="GO:0002144">
    <property type="term" value="C:cytosolic tRNA wobble base thiouridylase complex"/>
    <property type="evidence" value="ECO:0007669"/>
    <property type="project" value="TreeGrafter"/>
</dbReference>
<dbReference type="EnsemblBacteria" id="ABK76705">
    <property type="protein sequence ID" value="ABK76705"/>
    <property type="gene ID" value="CENSYa_0057"/>
</dbReference>
<dbReference type="GO" id="GO:0002143">
    <property type="term" value="P:tRNA wobble position uridine thiolation"/>
    <property type="evidence" value="ECO:0007669"/>
    <property type="project" value="TreeGrafter"/>
</dbReference>
<dbReference type="InterPro" id="IPR000541">
    <property type="entry name" value="Ncs6/Tuc1/Ctu1"/>
</dbReference>
<dbReference type="NCBIfam" id="TIGR00269">
    <property type="entry name" value="TIGR00269 family protein"/>
    <property type="match status" value="1"/>
</dbReference>
<proteinExistence type="predicted"/>
<dbReference type="EMBL" id="DP000238">
    <property type="protein sequence ID" value="ABK76705.1"/>
    <property type="molecule type" value="Genomic_DNA"/>
</dbReference>
<dbReference type="InterPro" id="IPR014729">
    <property type="entry name" value="Rossmann-like_a/b/a_fold"/>
</dbReference>
<keyword evidence="1" id="KW-0808">Transferase</keyword>
<evidence type="ECO:0000256" key="1">
    <source>
        <dbReference type="ARBA" id="ARBA00022679"/>
    </source>
</evidence>
<dbReference type="InterPro" id="IPR035107">
    <property type="entry name" value="tRNA_thiolation_TtcA_Ctu1"/>
</dbReference>
<dbReference type="STRING" id="414004.CENSYa_0057"/>
<dbReference type="PIRSF" id="PIRSF004976">
    <property type="entry name" value="ATPase_YdaO"/>
    <property type="match status" value="1"/>
</dbReference>
<keyword evidence="4" id="KW-1185">Reference proteome</keyword>
<dbReference type="PANTHER" id="PTHR11807">
    <property type="entry name" value="ATPASES OF THE PP SUPERFAMILY-RELATED"/>
    <property type="match status" value="1"/>
</dbReference>
<dbReference type="KEGG" id="csy:CENSYa_0057"/>
<evidence type="ECO:0000259" key="2">
    <source>
        <dbReference type="Pfam" id="PF01171"/>
    </source>
</evidence>
<dbReference type="Proteomes" id="UP000000758">
    <property type="component" value="Chromosome"/>
</dbReference>
<dbReference type="Gene3D" id="3.40.50.620">
    <property type="entry name" value="HUPs"/>
    <property type="match status" value="1"/>
</dbReference>
<dbReference type="AlphaFoldDB" id="A0RTN8"/>
<dbReference type="PANTHER" id="PTHR11807:SF12">
    <property type="entry name" value="CYTOPLASMIC TRNA 2-THIOLATION PROTEIN 1"/>
    <property type="match status" value="1"/>
</dbReference>
<name>A0RTN8_CENSY</name>